<name>A0A8E2WJK1_RHILI</name>
<organism evidence="1 2">
    <name type="scientific">Rhizobium loti</name>
    <name type="common">Mesorhizobium loti</name>
    <dbReference type="NCBI Taxonomy" id="381"/>
    <lineage>
        <taxon>Bacteria</taxon>
        <taxon>Pseudomonadati</taxon>
        <taxon>Pseudomonadota</taxon>
        <taxon>Alphaproteobacteria</taxon>
        <taxon>Hyphomicrobiales</taxon>
        <taxon>Phyllobacteriaceae</taxon>
        <taxon>Mesorhizobium</taxon>
    </lineage>
</organism>
<dbReference type="AlphaFoldDB" id="A0A8E2WJK1"/>
<evidence type="ECO:0000313" key="2">
    <source>
        <dbReference type="Proteomes" id="UP000245631"/>
    </source>
</evidence>
<dbReference type="Proteomes" id="UP000245631">
    <property type="component" value="Unassembled WGS sequence"/>
</dbReference>
<evidence type="ECO:0000313" key="1">
    <source>
        <dbReference type="EMBL" id="PWJ93751.1"/>
    </source>
</evidence>
<dbReference type="EMBL" id="QGGH01000001">
    <property type="protein sequence ID" value="PWJ93751.1"/>
    <property type="molecule type" value="Genomic_DNA"/>
</dbReference>
<accession>A0A8E2WJK1</accession>
<sequence>MRLSIAPSWGALTSGELQLTFARVAQIGFLILRKSVKAYGSQINTGQEISW</sequence>
<proteinExistence type="predicted"/>
<gene>
    <name evidence="1" type="ORF">C8D77_101431</name>
</gene>
<protein>
    <submittedName>
        <fullName evidence="1">Uncharacterized protein</fullName>
    </submittedName>
</protein>
<comment type="caution">
    <text evidence="1">The sequence shown here is derived from an EMBL/GenBank/DDBJ whole genome shotgun (WGS) entry which is preliminary data.</text>
</comment>
<reference evidence="1 2" key="1">
    <citation type="submission" date="2018-05" db="EMBL/GenBank/DDBJ databases">
        <title>Genomic Encyclopedia of Type Strains, Phase IV (KMG-IV): sequencing the most valuable type-strain genomes for metagenomic binning, comparative biology and taxonomic classification.</title>
        <authorList>
            <person name="Goeker M."/>
        </authorList>
    </citation>
    <scope>NUCLEOTIDE SEQUENCE [LARGE SCALE GENOMIC DNA]</scope>
    <source>
        <strain evidence="1 2">DSM 2626</strain>
    </source>
</reference>